<evidence type="ECO:0000256" key="1">
    <source>
        <dbReference type="ARBA" id="ARBA00022614"/>
    </source>
</evidence>
<keyword evidence="1" id="KW-0433">Leucine-rich repeat</keyword>
<dbReference type="STRING" id="196109.A0A136JAK6"/>
<dbReference type="InterPro" id="IPR032675">
    <property type="entry name" value="LRR_dom_sf"/>
</dbReference>
<dbReference type="PANTHER" id="PTHR45752">
    <property type="entry name" value="LEUCINE-RICH REPEAT-CONTAINING"/>
    <property type="match status" value="1"/>
</dbReference>
<dbReference type="PROSITE" id="PS51450">
    <property type="entry name" value="LRR"/>
    <property type="match status" value="1"/>
</dbReference>
<gene>
    <name evidence="4" type="ORF">Micbo1qcDRAFT_42003</name>
</gene>
<dbReference type="InterPro" id="IPR003591">
    <property type="entry name" value="Leu-rich_rpt_typical-subtyp"/>
</dbReference>
<name>A0A136JAK6_9PEZI</name>
<keyword evidence="2" id="KW-0677">Repeat</keyword>
<feature type="region of interest" description="Disordered" evidence="3">
    <location>
        <begin position="29"/>
        <end position="50"/>
    </location>
</feature>
<dbReference type="SMART" id="SM00369">
    <property type="entry name" value="LRR_TYP"/>
    <property type="match status" value="2"/>
</dbReference>
<reference evidence="5" key="1">
    <citation type="submission" date="2016-02" db="EMBL/GenBank/DDBJ databases">
        <title>Draft genome sequence of Microdochium bolleyi, a fungal endophyte of beachgrass.</title>
        <authorList>
            <consortium name="DOE Joint Genome Institute"/>
            <person name="David A.S."/>
            <person name="May G."/>
            <person name="Haridas S."/>
            <person name="Lim J."/>
            <person name="Wang M."/>
            <person name="Labutti K."/>
            <person name="Lipzen A."/>
            <person name="Barry K."/>
            <person name="Grigoriev I.V."/>
        </authorList>
    </citation>
    <scope>NUCLEOTIDE SEQUENCE [LARGE SCALE GENOMIC DNA]</scope>
    <source>
        <strain evidence="5">J235TASD1</strain>
    </source>
</reference>
<sequence>MAEEPTLPRMPAVSWDAGTQTFANTKKRARNLLNPPPPLFNNSSDPAVFSSDDDPHVDNYTHGRHKKKRYVGSWFQQQLDSSDSGFGDEARNSAKAGKRTLERQIDSGVWMGSDDSVDMDLDGSVLEFAQPEPRLPQLRRAAVPPRISESEELVKERIETAIEQGVEDIDLSALGLENVPNSTIARLSEVSYIPFVTEGVPFEQKDPSLRLYLANNPLRKAPGAVFNLEFLTLLSLRNTKISELPPSIGTLRNLQTLNLSLNRLRYLPAELLDLLTYPSKLVDLTIHPNPFHRPSEHSHNELGHGRWEIDGSEASLLQVIDCGSESTRVWLSQQAHADDFGRSQLAVPPNPEVIGWHTSLSGRSPVQYCDSRGVVTSSFRLPAANVGQEAGKLSPIVVAMEDLTNEQEQQVPSWKGSRVHSLLEVALRACSRTMQIHELPSYLPRDAPAHLAPLLQQIVAQGEDNDGLGDLPCSICKQRVIVPMTRWIEWWSLSMIETNQLLIREQQLAFDQEEKAVPFLRQGCSWGCRPGPAQVGSGFPNTLRWECRAREEWM</sequence>
<dbReference type="AlphaFoldDB" id="A0A136JAK6"/>
<evidence type="ECO:0000256" key="2">
    <source>
        <dbReference type="ARBA" id="ARBA00022737"/>
    </source>
</evidence>
<dbReference type="Gene3D" id="3.80.10.10">
    <property type="entry name" value="Ribonuclease Inhibitor"/>
    <property type="match status" value="1"/>
</dbReference>
<protein>
    <submittedName>
        <fullName evidence="4">Uncharacterized protein</fullName>
    </submittedName>
</protein>
<feature type="region of interest" description="Disordered" evidence="3">
    <location>
        <begin position="80"/>
        <end position="99"/>
    </location>
</feature>
<dbReference type="InterPro" id="IPR001611">
    <property type="entry name" value="Leu-rich_rpt"/>
</dbReference>
<evidence type="ECO:0000313" key="5">
    <source>
        <dbReference type="Proteomes" id="UP000070501"/>
    </source>
</evidence>
<dbReference type="InParanoid" id="A0A136JAK6"/>
<accession>A0A136JAK6</accession>
<organism evidence="4 5">
    <name type="scientific">Microdochium bolleyi</name>
    <dbReference type="NCBI Taxonomy" id="196109"/>
    <lineage>
        <taxon>Eukaryota</taxon>
        <taxon>Fungi</taxon>
        <taxon>Dikarya</taxon>
        <taxon>Ascomycota</taxon>
        <taxon>Pezizomycotina</taxon>
        <taxon>Sordariomycetes</taxon>
        <taxon>Xylariomycetidae</taxon>
        <taxon>Xylariales</taxon>
        <taxon>Microdochiaceae</taxon>
        <taxon>Microdochium</taxon>
    </lineage>
</organism>
<keyword evidence="5" id="KW-1185">Reference proteome</keyword>
<dbReference type="Proteomes" id="UP000070501">
    <property type="component" value="Unassembled WGS sequence"/>
</dbReference>
<evidence type="ECO:0000313" key="4">
    <source>
        <dbReference type="EMBL" id="KXJ94190.1"/>
    </source>
</evidence>
<dbReference type="PANTHER" id="PTHR45752:SF195">
    <property type="entry name" value="LEUCINE-RICH REPEAT (LRR) FAMILY PROTEIN-RELATED"/>
    <property type="match status" value="1"/>
</dbReference>
<proteinExistence type="predicted"/>
<dbReference type="InterPro" id="IPR050715">
    <property type="entry name" value="LRR-SigEffector_domain"/>
</dbReference>
<dbReference type="OrthoDB" id="1517790at2759"/>
<dbReference type="EMBL" id="KQ964247">
    <property type="protein sequence ID" value="KXJ94190.1"/>
    <property type="molecule type" value="Genomic_DNA"/>
</dbReference>
<dbReference type="SUPFAM" id="SSF52075">
    <property type="entry name" value="Outer arm dynein light chain 1"/>
    <property type="match status" value="1"/>
</dbReference>
<evidence type="ECO:0000256" key="3">
    <source>
        <dbReference type="SAM" id="MobiDB-lite"/>
    </source>
</evidence>